<keyword evidence="2" id="KW-1185">Reference proteome</keyword>
<organism evidence="1 2">
    <name type="scientific">Holothuria leucospilota</name>
    <name type="common">Black long sea cucumber</name>
    <name type="synonym">Mertensiothuria leucospilota</name>
    <dbReference type="NCBI Taxonomy" id="206669"/>
    <lineage>
        <taxon>Eukaryota</taxon>
        <taxon>Metazoa</taxon>
        <taxon>Echinodermata</taxon>
        <taxon>Eleutherozoa</taxon>
        <taxon>Echinozoa</taxon>
        <taxon>Holothuroidea</taxon>
        <taxon>Aspidochirotacea</taxon>
        <taxon>Aspidochirotida</taxon>
        <taxon>Holothuriidae</taxon>
        <taxon>Holothuria</taxon>
    </lineage>
</organism>
<evidence type="ECO:0000313" key="1">
    <source>
        <dbReference type="EMBL" id="KAJ8032321.1"/>
    </source>
</evidence>
<name>A0A9Q1BT38_HOLLE</name>
<reference evidence="1" key="1">
    <citation type="submission" date="2021-10" db="EMBL/GenBank/DDBJ databases">
        <title>Tropical sea cucumber genome reveals ecological adaptation and Cuvierian tubules defense mechanism.</title>
        <authorList>
            <person name="Chen T."/>
        </authorList>
    </citation>
    <scope>NUCLEOTIDE SEQUENCE</scope>
    <source>
        <strain evidence="1">Nanhai2018</strain>
        <tissue evidence="1">Muscle</tissue>
    </source>
</reference>
<protein>
    <submittedName>
        <fullName evidence="1">Uncharacterized protein</fullName>
    </submittedName>
</protein>
<dbReference type="OrthoDB" id="6151976at2759"/>
<proteinExistence type="predicted"/>
<dbReference type="Proteomes" id="UP001152320">
    <property type="component" value="Chromosome 12"/>
</dbReference>
<comment type="caution">
    <text evidence="1">The sequence shown here is derived from an EMBL/GenBank/DDBJ whole genome shotgun (WGS) entry which is preliminary data.</text>
</comment>
<sequence>MNPMTERVMMSTIGDELDAQLPDFTSAALSRRKAHFKIIYQQTAASEIPEPVFVTPQERLDYHDIANQTKSVISNRIKELLEKIQHSDTRNALEDEWNSFVKQQKKADYLTFFAKVKDELDSKQFLAKTDSLSNKNTLKIKP</sequence>
<accession>A0A9Q1BT38</accession>
<gene>
    <name evidence="1" type="ORF">HOLleu_25816</name>
</gene>
<dbReference type="EMBL" id="JAIZAY010000012">
    <property type="protein sequence ID" value="KAJ8032321.1"/>
    <property type="molecule type" value="Genomic_DNA"/>
</dbReference>
<dbReference type="AlphaFoldDB" id="A0A9Q1BT38"/>
<evidence type="ECO:0000313" key="2">
    <source>
        <dbReference type="Proteomes" id="UP001152320"/>
    </source>
</evidence>